<reference evidence="9" key="1">
    <citation type="submission" date="2019-12" db="EMBL/GenBank/DDBJ databases">
        <authorList>
            <person name="Cremers G."/>
        </authorList>
    </citation>
    <scope>NUCLEOTIDE SEQUENCE</scope>
    <source>
        <strain evidence="9">Mbul2</strain>
    </source>
</reference>
<dbReference type="CDD" id="cd02440">
    <property type="entry name" value="AdoMet_MTases"/>
    <property type="match status" value="1"/>
</dbReference>
<dbReference type="PROSITE" id="PS00092">
    <property type="entry name" value="N6_MTASE"/>
    <property type="match status" value="1"/>
</dbReference>
<comment type="catalytic activity">
    <reaction evidence="4 5">
        <text>L-glutaminyl-[peptide chain release factor] + S-adenosyl-L-methionine = N(5)-methyl-L-glutaminyl-[peptide chain release factor] + S-adenosyl-L-homocysteine + H(+)</text>
        <dbReference type="Rhea" id="RHEA:42896"/>
        <dbReference type="Rhea" id="RHEA-COMP:10271"/>
        <dbReference type="Rhea" id="RHEA-COMP:10272"/>
        <dbReference type="ChEBI" id="CHEBI:15378"/>
        <dbReference type="ChEBI" id="CHEBI:30011"/>
        <dbReference type="ChEBI" id="CHEBI:57856"/>
        <dbReference type="ChEBI" id="CHEBI:59789"/>
        <dbReference type="ChEBI" id="CHEBI:61891"/>
        <dbReference type="EC" id="2.1.1.297"/>
    </reaction>
</comment>
<dbReference type="InterPro" id="IPR002052">
    <property type="entry name" value="DNA_methylase_N6_adenine_CS"/>
</dbReference>
<dbReference type="InterPro" id="IPR029063">
    <property type="entry name" value="SAM-dependent_MTases_sf"/>
</dbReference>
<dbReference type="Gene3D" id="1.10.8.10">
    <property type="entry name" value="DNA helicase RuvA subunit, C-terminal domain"/>
    <property type="match status" value="1"/>
</dbReference>
<keyword evidence="1 5" id="KW-0489">Methyltransferase</keyword>
<feature type="domain" description="Release factor glutamine methyltransferase N-terminal" evidence="8">
    <location>
        <begin position="39"/>
        <end position="109"/>
    </location>
</feature>
<dbReference type="PANTHER" id="PTHR18895:SF74">
    <property type="entry name" value="MTRF1L RELEASE FACTOR GLUTAMINE METHYLTRANSFERASE"/>
    <property type="match status" value="1"/>
</dbReference>
<keyword evidence="3 5" id="KW-0949">S-adenosyl-L-methionine</keyword>
<dbReference type="Gene3D" id="3.40.50.150">
    <property type="entry name" value="Vaccinia Virus protein VP39"/>
    <property type="match status" value="1"/>
</dbReference>
<feature type="binding site" evidence="5">
    <location>
        <position position="221"/>
    </location>
    <ligand>
        <name>S-adenosyl-L-methionine</name>
        <dbReference type="ChEBI" id="CHEBI:59789"/>
    </ligand>
</feature>
<dbReference type="GO" id="GO:0032259">
    <property type="term" value="P:methylation"/>
    <property type="evidence" value="ECO:0007669"/>
    <property type="project" value="UniProtKB-KW"/>
</dbReference>
<evidence type="ECO:0000256" key="5">
    <source>
        <dbReference type="HAMAP-Rule" id="MF_02126"/>
    </source>
</evidence>
<protein>
    <recommendedName>
        <fullName evidence="5">Release factor glutamine methyltransferase</fullName>
        <shortName evidence="5">RF MTase</shortName>
        <ecNumber evidence="5">2.1.1.297</ecNumber>
    </recommendedName>
    <alternativeName>
        <fullName evidence="5">N5-glutamine methyltransferase PrmC</fullName>
    </alternativeName>
    <alternativeName>
        <fullName evidence="5">Protein-(glutamine-N5) MTase PrmC</fullName>
    </alternativeName>
    <alternativeName>
        <fullName evidence="5">Protein-glutamine N-methyltransferase PrmC</fullName>
    </alternativeName>
</protein>
<dbReference type="Pfam" id="PF05175">
    <property type="entry name" value="MTS"/>
    <property type="match status" value="1"/>
</dbReference>
<dbReference type="InterPro" id="IPR050320">
    <property type="entry name" value="N5-glutamine_MTase"/>
</dbReference>
<dbReference type="SUPFAM" id="SSF53335">
    <property type="entry name" value="S-adenosyl-L-methionine-dependent methyltransferases"/>
    <property type="match status" value="1"/>
</dbReference>
<accession>A0A679K7I1</accession>
<dbReference type="Pfam" id="PF17827">
    <property type="entry name" value="PrmC_N"/>
    <property type="match status" value="1"/>
</dbReference>
<keyword evidence="2 5" id="KW-0808">Transferase</keyword>
<feature type="binding site" evidence="5">
    <location>
        <position position="178"/>
    </location>
    <ligand>
        <name>S-adenosyl-L-methionine</name>
        <dbReference type="ChEBI" id="CHEBI:59789"/>
    </ligand>
</feature>
<name>A0A679K7I1_9HYPH</name>
<feature type="binding site" evidence="5">
    <location>
        <begin position="221"/>
        <end position="224"/>
    </location>
    <ligand>
        <name>substrate</name>
    </ligand>
</feature>
<evidence type="ECO:0000313" key="9">
    <source>
        <dbReference type="EMBL" id="CAA2143790.1"/>
    </source>
</evidence>
<feature type="binding site" evidence="5">
    <location>
        <position position="207"/>
    </location>
    <ligand>
        <name>S-adenosyl-L-methionine</name>
        <dbReference type="ChEBI" id="CHEBI:59789"/>
    </ligand>
</feature>
<feature type="domain" description="Methyltransferase small" evidence="7">
    <location>
        <begin position="147"/>
        <end position="226"/>
    </location>
</feature>
<evidence type="ECO:0000256" key="1">
    <source>
        <dbReference type="ARBA" id="ARBA00022603"/>
    </source>
</evidence>
<sequence>MNEPGVNEPGVNEPGGTRLGVTEDDAVSGGIDPRQSRSQALRHAVAAFSQAGIDGGASDARFLLLHVLGITPTELALSGAEPIGEQGALRLGEAMLRRLAGEPVARILGEWEFWGLPFILNAATLVPRPDTETVVDAALALHTTRDRPLRLLDLGTGSGCILVSLLGEWKQAFGVGLDRSHEALACARTNARINGVGRRAAFVAGDWCSALGKPFDVVLSNPPYIASAIISTLSREVRCHDPLGALDGGEDGLEAYRRIVREVSGATDGRPLLTPDGALVFEVGHDQAEDVLRIGREAGFARGSVRQDLAGHARVVTLAGHPPTANDDRR</sequence>
<feature type="region of interest" description="Disordered" evidence="6">
    <location>
        <begin position="1"/>
        <end position="34"/>
    </location>
</feature>
<evidence type="ECO:0000256" key="2">
    <source>
        <dbReference type="ARBA" id="ARBA00022679"/>
    </source>
</evidence>
<dbReference type="HAMAP" id="MF_02126">
    <property type="entry name" value="RF_methyltr_PrmC"/>
    <property type="match status" value="1"/>
</dbReference>
<dbReference type="InterPro" id="IPR019874">
    <property type="entry name" value="RF_methyltr_PrmC"/>
</dbReference>
<dbReference type="AlphaFoldDB" id="A0A679K7I1"/>
<proteinExistence type="inferred from homology"/>
<dbReference type="NCBIfam" id="TIGR00536">
    <property type="entry name" value="hemK_fam"/>
    <property type="match status" value="1"/>
</dbReference>
<gene>
    <name evidence="5 9" type="primary">prmC</name>
    <name evidence="9" type="ORF">MBLL_03006</name>
</gene>
<dbReference type="EMBL" id="LR743511">
    <property type="protein sequence ID" value="CAA2143790.1"/>
    <property type="molecule type" value="Genomic_DNA"/>
</dbReference>
<dbReference type="InterPro" id="IPR007848">
    <property type="entry name" value="Small_mtfrase_dom"/>
</dbReference>
<comment type="function">
    <text evidence="5">Methylates the class 1 translation termination release factors RF1/PrfA and RF2/PrfB on the glutamine residue of the universally conserved GGQ motif.</text>
</comment>
<dbReference type="EC" id="2.1.1.297" evidence="5"/>
<feature type="binding site" evidence="5">
    <location>
        <begin position="155"/>
        <end position="159"/>
    </location>
    <ligand>
        <name>S-adenosyl-L-methionine</name>
        <dbReference type="ChEBI" id="CHEBI:59789"/>
    </ligand>
</feature>
<evidence type="ECO:0000256" key="6">
    <source>
        <dbReference type="SAM" id="MobiDB-lite"/>
    </source>
</evidence>
<dbReference type="PANTHER" id="PTHR18895">
    <property type="entry name" value="HEMK METHYLTRANSFERASE"/>
    <property type="match status" value="1"/>
</dbReference>
<evidence type="ECO:0000256" key="3">
    <source>
        <dbReference type="ARBA" id="ARBA00022691"/>
    </source>
</evidence>
<dbReference type="InterPro" id="IPR004556">
    <property type="entry name" value="HemK-like"/>
</dbReference>
<dbReference type="GO" id="GO:0102559">
    <property type="term" value="F:peptide chain release factor N(5)-glutamine methyltransferase activity"/>
    <property type="evidence" value="ECO:0007669"/>
    <property type="project" value="UniProtKB-EC"/>
</dbReference>
<organism evidence="9">
    <name type="scientific">Methylobacterium bullatum</name>
    <dbReference type="NCBI Taxonomy" id="570505"/>
    <lineage>
        <taxon>Bacteria</taxon>
        <taxon>Pseudomonadati</taxon>
        <taxon>Pseudomonadota</taxon>
        <taxon>Alphaproteobacteria</taxon>
        <taxon>Hyphomicrobiales</taxon>
        <taxon>Methylobacteriaceae</taxon>
        <taxon>Methylobacterium</taxon>
    </lineage>
</organism>
<evidence type="ECO:0000259" key="7">
    <source>
        <dbReference type="Pfam" id="PF05175"/>
    </source>
</evidence>
<comment type="similarity">
    <text evidence="5">Belongs to the protein N5-glutamine methyltransferase family. PrmC subfamily.</text>
</comment>
<evidence type="ECO:0000256" key="4">
    <source>
        <dbReference type="ARBA" id="ARBA00048391"/>
    </source>
</evidence>
<evidence type="ECO:0000259" key="8">
    <source>
        <dbReference type="Pfam" id="PF17827"/>
    </source>
</evidence>
<dbReference type="NCBIfam" id="TIGR03534">
    <property type="entry name" value="RF_mod_PrmC"/>
    <property type="match status" value="1"/>
</dbReference>
<dbReference type="InterPro" id="IPR040758">
    <property type="entry name" value="PrmC_N"/>
</dbReference>
<dbReference type="GO" id="GO:0003676">
    <property type="term" value="F:nucleic acid binding"/>
    <property type="evidence" value="ECO:0007669"/>
    <property type="project" value="InterPro"/>
</dbReference>